<dbReference type="EMBL" id="CAJOBC010007342">
    <property type="protein sequence ID" value="CAF3929127.1"/>
    <property type="molecule type" value="Genomic_DNA"/>
</dbReference>
<dbReference type="AlphaFoldDB" id="A0A814TWE2"/>
<gene>
    <name evidence="3" type="ORF">GPM918_LOCUS21905</name>
    <name evidence="4" type="ORF">SRO942_LOCUS21902</name>
</gene>
<sequence>MDCYRHLKYDDKQILHPHDVTVIEHAAELQAGENVTDLVFVDHVHNIDKIEVLPPPSMKCDHNIVQDIFRSELSTVNWFSLIGGMCLDDSVLIVEKMIMQVANTVIPHKNITAKSNETPWFNDKLRKLSGEKRYLFKVDCRHRTPTTTKNHKDISKQFENECKKAKKDYFRRVSNEMNASSKPWWRMDKNTLNKQNSTFPPLLDKINDELVPEPPGKAELLKKHLANICTMPTSELNDDPILIPKSSLHATSTFDIYESNVFELLKKIDCSKATAPSLSDRILKEAGAIVTPIITYLFNESLISEQFPKSWKLGCVTAIFKSVPCETNSGLPTKISINFVTNSSKKRSFHKRELFDAIDELKRILGVMNQTSMTTTSVPSQSLELEYGFIGRLQKIVNISSQLTTTTDVMPNVDDRFDRLSGTTITTSPTRVFNSSSPTTIGFHVSRFDDMLRLTVEPSYEQQPFLKGSIDREFRSEKQSQYPPSLRSLPVTLGRQLDISCLSGIRRKALLLQITITIGTQDLQNINSHNQLIDNSKHLYQRIVIAHLKIHQGHNQQTIACRSIDINNNNDDNSDNDEIMMVQPFYFNVKQPIRCKSALWFMFINIEKKISCPIEQSNDSTIKYKWKAPDGSRALIGKRIDSQFLNYRIPSDRDFGDLICETQSVTGDKQECIVRLLSTEQYLKNLIVMSPYGGVPLVIFLILFYCCTVGYLQKRKQKMTSQTTNAPVQSSLEPSKLRDKKLLPHDDEEFIAVDEIITVVPATHDATQQTHNALRKTSDGGKGHGQLFANTQERSQKYLHQQPTLMLSSAYNNSWPDVNQDEIVVEEINPYRFYSTEQDYLLQSLQSNEPLTKKTTAAMNKKKHFYVKRSLLKNLFPTTAFSRQAFNRNASTGTGKKHHRHHSSRKINKNIH</sequence>
<protein>
    <submittedName>
        <fullName evidence="3">Uncharacterized protein</fullName>
    </submittedName>
</protein>
<dbReference type="EMBL" id="CAJNOQ010007344">
    <property type="protein sequence ID" value="CAF1165510.1"/>
    <property type="molecule type" value="Genomic_DNA"/>
</dbReference>
<dbReference type="Proteomes" id="UP000681722">
    <property type="component" value="Unassembled WGS sequence"/>
</dbReference>
<keyword evidence="2" id="KW-1133">Transmembrane helix</keyword>
<keyword evidence="2" id="KW-0812">Transmembrane</keyword>
<name>A0A814TWE2_9BILA</name>
<reference evidence="3" key="1">
    <citation type="submission" date="2021-02" db="EMBL/GenBank/DDBJ databases">
        <authorList>
            <person name="Nowell W R."/>
        </authorList>
    </citation>
    <scope>NUCLEOTIDE SEQUENCE</scope>
</reference>
<evidence type="ECO:0000256" key="1">
    <source>
        <dbReference type="SAM" id="MobiDB-lite"/>
    </source>
</evidence>
<keyword evidence="5" id="KW-1185">Reference proteome</keyword>
<keyword evidence="2" id="KW-0472">Membrane</keyword>
<accession>A0A814TWE2</accession>
<feature type="compositionally biased region" description="Basic residues" evidence="1">
    <location>
        <begin position="895"/>
        <end position="912"/>
    </location>
</feature>
<proteinExistence type="predicted"/>
<feature type="region of interest" description="Disordered" evidence="1">
    <location>
        <begin position="888"/>
        <end position="912"/>
    </location>
</feature>
<organism evidence="3 5">
    <name type="scientific">Didymodactylos carnosus</name>
    <dbReference type="NCBI Taxonomy" id="1234261"/>
    <lineage>
        <taxon>Eukaryota</taxon>
        <taxon>Metazoa</taxon>
        <taxon>Spiralia</taxon>
        <taxon>Gnathifera</taxon>
        <taxon>Rotifera</taxon>
        <taxon>Eurotatoria</taxon>
        <taxon>Bdelloidea</taxon>
        <taxon>Philodinida</taxon>
        <taxon>Philodinidae</taxon>
        <taxon>Didymodactylos</taxon>
    </lineage>
</organism>
<feature type="transmembrane region" description="Helical" evidence="2">
    <location>
        <begin position="692"/>
        <end position="712"/>
    </location>
</feature>
<evidence type="ECO:0000313" key="4">
    <source>
        <dbReference type="EMBL" id="CAF3929127.1"/>
    </source>
</evidence>
<dbReference type="Proteomes" id="UP000663829">
    <property type="component" value="Unassembled WGS sequence"/>
</dbReference>
<evidence type="ECO:0000313" key="5">
    <source>
        <dbReference type="Proteomes" id="UP000663829"/>
    </source>
</evidence>
<dbReference type="PANTHER" id="PTHR47510">
    <property type="entry name" value="REVERSE TRANSCRIPTASE DOMAIN-CONTAINING PROTEIN"/>
    <property type="match status" value="1"/>
</dbReference>
<dbReference type="PANTHER" id="PTHR47510:SF3">
    <property type="entry name" value="ENDO_EXONUCLEASE_PHOSPHATASE DOMAIN-CONTAINING PROTEIN"/>
    <property type="match status" value="1"/>
</dbReference>
<comment type="caution">
    <text evidence="3">The sequence shown here is derived from an EMBL/GenBank/DDBJ whole genome shotgun (WGS) entry which is preliminary data.</text>
</comment>
<dbReference type="OrthoDB" id="411871at2759"/>
<evidence type="ECO:0000313" key="3">
    <source>
        <dbReference type="EMBL" id="CAF1165510.1"/>
    </source>
</evidence>
<evidence type="ECO:0000256" key="2">
    <source>
        <dbReference type="SAM" id="Phobius"/>
    </source>
</evidence>